<gene>
    <name evidence="3" type="ORF">OLC1_LOCUS16419</name>
</gene>
<dbReference type="EMBL" id="OX459123">
    <property type="protein sequence ID" value="CAI9108313.1"/>
    <property type="molecule type" value="Genomic_DNA"/>
</dbReference>
<organism evidence="3 4">
    <name type="scientific">Oldenlandia corymbosa var. corymbosa</name>
    <dbReference type="NCBI Taxonomy" id="529605"/>
    <lineage>
        <taxon>Eukaryota</taxon>
        <taxon>Viridiplantae</taxon>
        <taxon>Streptophyta</taxon>
        <taxon>Embryophyta</taxon>
        <taxon>Tracheophyta</taxon>
        <taxon>Spermatophyta</taxon>
        <taxon>Magnoliopsida</taxon>
        <taxon>eudicotyledons</taxon>
        <taxon>Gunneridae</taxon>
        <taxon>Pentapetalae</taxon>
        <taxon>asterids</taxon>
        <taxon>lamiids</taxon>
        <taxon>Gentianales</taxon>
        <taxon>Rubiaceae</taxon>
        <taxon>Rubioideae</taxon>
        <taxon>Spermacoceae</taxon>
        <taxon>Hedyotis-Oldenlandia complex</taxon>
        <taxon>Oldenlandia</taxon>
    </lineage>
</organism>
<feature type="domain" description="PB1-like" evidence="2">
    <location>
        <begin position="40"/>
        <end position="136"/>
    </location>
</feature>
<sequence>MGESTKSTVGESTESATLRLLRTKKNIASIKPEKNRTDGLFTVRIHFNGFLTNPPRRQYKGGEVSAIYKCDPDYWSKIEVDDFAVTKLGLVAAKLSYYYLQPGKGMDDGLFLLFCNDSMNKMAALGLKETLVYLFVVHSDAGEDAVLEIPISQLTQEQISTTPQKMESTHKNSLSPRIPARMKVAAVKFSKIKDLVILEREMLKRGAINPRSKAKEKVRSNIFSLVDVDDSDEPPEIEILKIIPRCGVDHIIGYSDLDEPTDGEGGEVNVDNGDQAQPCEKSGARAEHVEVDEGNATIGDDAQHCDKDGQLAYDTVNKSGIKEKTKANGVNQDEEYRTEKAKGKRKVDSRDGDGNPGGVEETKEVEANGSKEMPDSDYELDDDVMEEIMKDRMHEWSKILGNLEEKIHGQPNEGESDGSGEESNDGYESEEFGSDDARSETDGGARAARPKFRRVLLPARSKPFYTLLECVRMLLSDKYQKKREMISRLNDRFGPKEKPFPFYDGGDFRIFNHEDFETVSDADLDEMAKQIGIARFVTFYSISDQNGVEAIVGDRRVSILRSDALVDDSRLIVLYALNKADEYWFARNNNSMINDDEIDGDVDLSCYCDECWLAKHSRLDPNVELVDDEEDDVFSCDELDCEICKANFLYGTSDAK</sequence>
<keyword evidence="4" id="KW-1185">Reference proteome</keyword>
<reference evidence="3" key="1">
    <citation type="submission" date="2023-03" db="EMBL/GenBank/DDBJ databases">
        <authorList>
            <person name="Julca I."/>
        </authorList>
    </citation>
    <scope>NUCLEOTIDE SEQUENCE</scope>
</reference>
<feature type="compositionally biased region" description="Acidic residues" evidence="1">
    <location>
        <begin position="414"/>
        <end position="434"/>
    </location>
</feature>
<dbReference type="AlphaFoldDB" id="A0AAV1DN31"/>
<feature type="compositionally biased region" description="Basic and acidic residues" evidence="1">
    <location>
        <begin position="334"/>
        <end position="353"/>
    </location>
</feature>
<protein>
    <submittedName>
        <fullName evidence="3">OLC1v1007883C1</fullName>
    </submittedName>
</protein>
<evidence type="ECO:0000313" key="4">
    <source>
        <dbReference type="Proteomes" id="UP001161247"/>
    </source>
</evidence>
<evidence type="ECO:0000313" key="3">
    <source>
        <dbReference type="EMBL" id="CAI9108313.1"/>
    </source>
</evidence>
<name>A0AAV1DN31_OLDCO</name>
<evidence type="ECO:0000256" key="1">
    <source>
        <dbReference type="SAM" id="MobiDB-lite"/>
    </source>
</evidence>
<proteinExistence type="predicted"/>
<feature type="region of interest" description="Disordered" evidence="1">
    <location>
        <begin position="325"/>
        <end position="380"/>
    </location>
</feature>
<evidence type="ECO:0000259" key="2">
    <source>
        <dbReference type="Pfam" id="PF26130"/>
    </source>
</evidence>
<feature type="region of interest" description="Disordered" evidence="1">
    <location>
        <begin position="257"/>
        <end position="286"/>
    </location>
</feature>
<dbReference type="Proteomes" id="UP001161247">
    <property type="component" value="Chromosome 6"/>
</dbReference>
<dbReference type="Pfam" id="PF26130">
    <property type="entry name" value="PB1-like"/>
    <property type="match status" value="1"/>
</dbReference>
<accession>A0AAV1DN31</accession>
<feature type="region of interest" description="Disordered" evidence="1">
    <location>
        <begin position="408"/>
        <end position="447"/>
    </location>
</feature>
<dbReference type="InterPro" id="IPR058594">
    <property type="entry name" value="PB1-like_dom_pln"/>
</dbReference>